<accession>A0A0N9I5A5</accession>
<dbReference type="Proteomes" id="UP000063699">
    <property type="component" value="Chromosome"/>
</dbReference>
<sequence length="131" mass="14481">MWLVCYARTFDDLAAMARTAYDNLRPGGEYVGVEMNPRFDWQGPPATEYGLTHRPGARFPGGRELMVTLHVDPPITFRACHWEAEPIVDAFHAAGFTSAGFVPAVGPGGEFWADFRQNPTVTAIRAVKGQR</sequence>
<dbReference type="AlphaFoldDB" id="A0A0N9I5A5"/>
<dbReference type="InterPro" id="IPR029063">
    <property type="entry name" value="SAM-dependent_MTases_sf"/>
</dbReference>
<evidence type="ECO:0008006" key="3">
    <source>
        <dbReference type="Google" id="ProtNLM"/>
    </source>
</evidence>
<evidence type="ECO:0000313" key="2">
    <source>
        <dbReference type="Proteomes" id="UP000063699"/>
    </source>
</evidence>
<organism evidence="1 2">
    <name type="scientific">Kibdelosporangium phytohabitans</name>
    <dbReference type="NCBI Taxonomy" id="860235"/>
    <lineage>
        <taxon>Bacteria</taxon>
        <taxon>Bacillati</taxon>
        <taxon>Actinomycetota</taxon>
        <taxon>Actinomycetes</taxon>
        <taxon>Pseudonocardiales</taxon>
        <taxon>Pseudonocardiaceae</taxon>
        <taxon>Kibdelosporangium</taxon>
    </lineage>
</organism>
<dbReference type="SUPFAM" id="SSF53335">
    <property type="entry name" value="S-adenosyl-L-methionine-dependent methyltransferases"/>
    <property type="match status" value="1"/>
</dbReference>
<protein>
    <recommendedName>
        <fullName evidence="3">Methyltransferase</fullName>
    </recommendedName>
</protein>
<dbReference type="Gene3D" id="3.40.50.150">
    <property type="entry name" value="Vaccinia Virus protein VP39"/>
    <property type="match status" value="1"/>
</dbReference>
<name>A0A0N9I5A5_9PSEU</name>
<dbReference type="EMBL" id="CP012752">
    <property type="protein sequence ID" value="ALG10822.1"/>
    <property type="molecule type" value="Genomic_DNA"/>
</dbReference>
<dbReference type="KEGG" id="kphy:AOZ06_31565"/>
<dbReference type="STRING" id="860235.AOZ06_31565"/>
<keyword evidence="2" id="KW-1185">Reference proteome</keyword>
<evidence type="ECO:0000313" key="1">
    <source>
        <dbReference type="EMBL" id="ALG10822.1"/>
    </source>
</evidence>
<reference evidence="1 2" key="1">
    <citation type="submission" date="2015-07" db="EMBL/GenBank/DDBJ databases">
        <title>Genome sequencing of Kibdelosporangium phytohabitans.</title>
        <authorList>
            <person name="Qin S."/>
            <person name="Xing K."/>
        </authorList>
    </citation>
    <scope>NUCLEOTIDE SEQUENCE [LARGE SCALE GENOMIC DNA]</scope>
    <source>
        <strain evidence="1 2">KLBMP1111</strain>
    </source>
</reference>
<proteinExistence type="predicted"/>
<gene>
    <name evidence="1" type="ORF">AOZ06_31565</name>
</gene>